<dbReference type="EMBL" id="NHSJ01000018">
    <property type="protein sequence ID" value="PPQ33578.1"/>
    <property type="molecule type" value="Genomic_DNA"/>
</dbReference>
<dbReference type="Proteomes" id="UP000239089">
    <property type="component" value="Unassembled WGS sequence"/>
</dbReference>
<keyword evidence="2" id="KW-1185">Reference proteome</keyword>
<organism evidence="1 2">
    <name type="scientific">Rhodoblastus sphagnicola</name>
    <dbReference type="NCBI Taxonomy" id="333368"/>
    <lineage>
        <taxon>Bacteria</taxon>
        <taxon>Pseudomonadati</taxon>
        <taxon>Pseudomonadota</taxon>
        <taxon>Alphaproteobacteria</taxon>
        <taxon>Hyphomicrobiales</taxon>
        <taxon>Rhodoblastaceae</taxon>
        <taxon>Rhodoblastus</taxon>
    </lineage>
</organism>
<accession>A0A2S6NG23</accession>
<evidence type="ECO:0000313" key="1">
    <source>
        <dbReference type="EMBL" id="PPQ33578.1"/>
    </source>
</evidence>
<protein>
    <submittedName>
        <fullName evidence="1">Uncharacterized protein</fullName>
    </submittedName>
</protein>
<comment type="caution">
    <text evidence="1">The sequence shown here is derived from an EMBL/GenBank/DDBJ whole genome shotgun (WGS) entry which is preliminary data.</text>
</comment>
<proteinExistence type="predicted"/>
<dbReference type="AlphaFoldDB" id="A0A2S6NG23"/>
<gene>
    <name evidence="1" type="ORF">CCR94_01500</name>
</gene>
<sequence>MQEAEIHTYARQLFEARGAKAAAEAAQKAHAFEEKGDKEQSRTWRHIEAAIKLMRGPNQS</sequence>
<reference evidence="1 2" key="1">
    <citation type="journal article" date="2018" name="Arch. Microbiol.">
        <title>New insights into the metabolic potential of the phototrophic purple bacterium Rhodopila globiformis DSM 161(T) from its draft genome sequence and evidence for a vanadium-dependent nitrogenase.</title>
        <authorList>
            <person name="Imhoff J.F."/>
            <person name="Rahn T."/>
            <person name="Kunzel S."/>
            <person name="Neulinger S.C."/>
        </authorList>
    </citation>
    <scope>NUCLEOTIDE SEQUENCE [LARGE SCALE GENOMIC DNA]</scope>
    <source>
        <strain evidence="1 2">DSM 16996</strain>
    </source>
</reference>
<name>A0A2S6NG23_9HYPH</name>
<evidence type="ECO:0000313" key="2">
    <source>
        <dbReference type="Proteomes" id="UP000239089"/>
    </source>
</evidence>